<keyword evidence="4" id="KW-0378">Hydrolase</keyword>
<dbReference type="Pfam" id="PF01546">
    <property type="entry name" value="Peptidase_M20"/>
    <property type="match status" value="1"/>
</dbReference>
<dbReference type="SUPFAM" id="SSF53187">
    <property type="entry name" value="Zn-dependent exopeptidases"/>
    <property type="match status" value="1"/>
</dbReference>
<reference evidence="10 11" key="1">
    <citation type="submission" date="2017-06" db="EMBL/GenBank/DDBJ databases">
        <title>Investigating the central metabolism of Clostridium thermosuccinogenes.</title>
        <authorList>
            <person name="Koendjbiharie J.G."/>
            <person name="van Kranenburg R."/>
        </authorList>
    </citation>
    <scope>NUCLEOTIDE SEQUENCE [LARGE SCALE GENOMIC DNA]</scope>
    <source>
        <strain evidence="10 11">DSM 5806</strain>
    </source>
</reference>
<gene>
    <name evidence="10" type="ORF">CDQ84_08850</name>
</gene>
<name>A0A2K2FKK4_9CLOT</name>
<dbReference type="InterPro" id="IPR001261">
    <property type="entry name" value="ArgE/DapE_CS"/>
</dbReference>
<dbReference type="SUPFAM" id="SSF55031">
    <property type="entry name" value="Bacterial exopeptidase dimerisation domain"/>
    <property type="match status" value="1"/>
</dbReference>
<dbReference type="GO" id="GO:0006508">
    <property type="term" value="P:proteolysis"/>
    <property type="evidence" value="ECO:0007669"/>
    <property type="project" value="UniProtKB-KW"/>
</dbReference>
<evidence type="ECO:0000313" key="11">
    <source>
        <dbReference type="Proteomes" id="UP000236151"/>
    </source>
</evidence>
<dbReference type="InterPro" id="IPR036264">
    <property type="entry name" value="Bact_exopeptidase_dim_dom"/>
</dbReference>
<evidence type="ECO:0000256" key="8">
    <source>
        <dbReference type="PIRSR" id="PIRSR001123-2"/>
    </source>
</evidence>
<keyword evidence="2" id="KW-0645">Protease</keyword>
<evidence type="ECO:0000256" key="4">
    <source>
        <dbReference type="ARBA" id="ARBA00022801"/>
    </source>
</evidence>
<feature type="binding site" evidence="8">
    <location>
        <position position="344"/>
    </location>
    <ligand>
        <name>Zn(2+)</name>
        <dbReference type="ChEBI" id="CHEBI:29105"/>
        <label>2</label>
    </ligand>
</feature>
<dbReference type="GO" id="GO:0008237">
    <property type="term" value="F:metallopeptidase activity"/>
    <property type="evidence" value="ECO:0007669"/>
    <property type="project" value="UniProtKB-KW"/>
</dbReference>
<keyword evidence="6" id="KW-0482">Metalloprotease</keyword>
<dbReference type="PANTHER" id="PTHR42994:SF2">
    <property type="entry name" value="PEPTIDASE"/>
    <property type="match status" value="1"/>
</dbReference>
<dbReference type="RefSeq" id="WP_103081380.1">
    <property type="nucleotide sequence ID" value="NZ_CP021850.1"/>
</dbReference>
<dbReference type="EMBL" id="NIOJ01000019">
    <property type="protein sequence ID" value="PNT99311.1"/>
    <property type="molecule type" value="Genomic_DNA"/>
</dbReference>
<evidence type="ECO:0000256" key="3">
    <source>
        <dbReference type="ARBA" id="ARBA00022723"/>
    </source>
</evidence>
<keyword evidence="5" id="KW-0862">Zinc</keyword>
<proteinExistence type="inferred from homology"/>
<dbReference type="PROSITE" id="PS00758">
    <property type="entry name" value="ARGE_DAPE_CPG2_1"/>
    <property type="match status" value="1"/>
</dbReference>
<evidence type="ECO:0000256" key="6">
    <source>
        <dbReference type="ARBA" id="ARBA00023049"/>
    </source>
</evidence>
<dbReference type="Pfam" id="PF07687">
    <property type="entry name" value="M20_dimer"/>
    <property type="match status" value="1"/>
</dbReference>
<dbReference type="PANTHER" id="PTHR42994">
    <property type="entry name" value="PEPTIDASE T"/>
    <property type="match status" value="1"/>
</dbReference>
<evidence type="ECO:0000256" key="7">
    <source>
        <dbReference type="PIRNR" id="PIRNR001123"/>
    </source>
</evidence>
<comment type="similarity">
    <text evidence="7">Belongs to the peptidase M42 family.</text>
</comment>
<comment type="caution">
    <text evidence="10">The sequence shown here is derived from an EMBL/GenBank/DDBJ whole genome shotgun (WGS) entry which is preliminary data.</text>
</comment>
<dbReference type="OrthoDB" id="9773892at2"/>
<dbReference type="Gene3D" id="3.40.630.10">
    <property type="entry name" value="Zn peptidases"/>
    <property type="match status" value="1"/>
</dbReference>
<evidence type="ECO:0000313" key="10">
    <source>
        <dbReference type="EMBL" id="PNT99311.1"/>
    </source>
</evidence>
<sequence length="371" mass="39632">MVKEERLAQEFMELVRIDSLTFQERQMADTLRQKLEAMGLSVYEDDAGSKIGGNAGNLLCTVKGNKKAPAVLLMAHMDTVVPGKGKKPVVSGDVIKTDGTTVLGGDDVAGIACILEAIRVIKENNLEHGDIQIAFTVAEEGGLWGAKHLDYNKIYAKYGIVLDEGGPIGTAAIKAPSQNKIDVVVKGKASHAGVSPEKGISAIQIAAEAISGMKLGRIDEETTANIGIISGGQATNIICDRVEIKAEARSRDQAKLEAQTRHMKECFEKAAAKFGGQVEFVSENAYPAFNIDEEDEIIKVLETAAQKAGIRLNLEATGGGSDTNIVNQKGIKAVNISVGMDKVHSVEEQISIKDMASATRFLVEIITSIDR</sequence>
<keyword evidence="11" id="KW-1185">Reference proteome</keyword>
<evidence type="ECO:0000259" key="9">
    <source>
        <dbReference type="Pfam" id="PF07687"/>
    </source>
</evidence>
<organism evidence="10 11">
    <name type="scientific">Clostridium thermosuccinogenes</name>
    <dbReference type="NCBI Taxonomy" id="84032"/>
    <lineage>
        <taxon>Bacteria</taxon>
        <taxon>Bacillati</taxon>
        <taxon>Bacillota</taxon>
        <taxon>Clostridia</taxon>
        <taxon>Eubacteriales</taxon>
        <taxon>Clostridiaceae</taxon>
        <taxon>Clostridium</taxon>
    </lineage>
</organism>
<dbReference type="InterPro" id="IPR011650">
    <property type="entry name" value="Peptidase_M20_dimer"/>
</dbReference>
<dbReference type="NCBIfam" id="TIGR01883">
    <property type="entry name" value="PepT-like"/>
    <property type="match status" value="1"/>
</dbReference>
<evidence type="ECO:0000256" key="2">
    <source>
        <dbReference type="ARBA" id="ARBA00022670"/>
    </source>
</evidence>
<protein>
    <submittedName>
        <fullName evidence="10">Peptidase M20</fullName>
    </submittedName>
</protein>
<dbReference type="InterPro" id="IPR010162">
    <property type="entry name" value="PepT-like"/>
</dbReference>
<evidence type="ECO:0000256" key="5">
    <source>
        <dbReference type="ARBA" id="ARBA00022833"/>
    </source>
</evidence>
<dbReference type="InterPro" id="IPR008007">
    <property type="entry name" value="Peptidase_M42"/>
</dbReference>
<comment type="cofactor">
    <cofactor evidence="1">
        <name>Zn(2+)</name>
        <dbReference type="ChEBI" id="CHEBI:29105"/>
    </cofactor>
</comment>
<dbReference type="GO" id="GO:0046872">
    <property type="term" value="F:metal ion binding"/>
    <property type="evidence" value="ECO:0007669"/>
    <property type="project" value="UniProtKB-UniRule"/>
</dbReference>
<accession>A0A2K2FKK4</accession>
<dbReference type="PIRSF" id="PIRSF001123">
    <property type="entry name" value="PepA_GA"/>
    <property type="match status" value="1"/>
</dbReference>
<feature type="domain" description="Peptidase M20 dimerisation" evidence="9">
    <location>
        <begin position="182"/>
        <end position="273"/>
    </location>
</feature>
<dbReference type="InterPro" id="IPR002933">
    <property type="entry name" value="Peptidase_M20"/>
</dbReference>
<keyword evidence="3 8" id="KW-0479">Metal-binding</keyword>
<dbReference type="Gene3D" id="3.30.70.360">
    <property type="match status" value="1"/>
</dbReference>
<comment type="cofactor">
    <cofactor evidence="8">
        <name>a divalent metal cation</name>
        <dbReference type="ChEBI" id="CHEBI:60240"/>
    </cofactor>
    <text evidence="8">Binds 2 divalent metal cations per subunit.</text>
</comment>
<dbReference type="Proteomes" id="UP000236151">
    <property type="component" value="Unassembled WGS sequence"/>
</dbReference>
<evidence type="ECO:0000256" key="1">
    <source>
        <dbReference type="ARBA" id="ARBA00001947"/>
    </source>
</evidence>
<dbReference type="AlphaFoldDB" id="A0A2K2FKK4"/>
<dbReference type="GO" id="GO:0004177">
    <property type="term" value="F:aminopeptidase activity"/>
    <property type="evidence" value="ECO:0007669"/>
    <property type="project" value="UniProtKB-UniRule"/>
</dbReference>
<dbReference type="KEGG" id="cthd:CDO33_15155"/>